<evidence type="ECO:0000313" key="4">
    <source>
        <dbReference type="Proteomes" id="UP001219525"/>
    </source>
</evidence>
<organism evidence="3 4">
    <name type="scientific">Mycena pura</name>
    <dbReference type="NCBI Taxonomy" id="153505"/>
    <lineage>
        <taxon>Eukaryota</taxon>
        <taxon>Fungi</taxon>
        <taxon>Dikarya</taxon>
        <taxon>Basidiomycota</taxon>
        <taxon>Agaricomycotina</taxon>
        <taxon>Agaricomycetes</taxon>
        <taxon>Agaricomycetidae</taxon>
        <taxon>Agaricales</taxon>
        <taxon>Marasmiineae</taxon>
        <taxon>Mycenaceae</taxon>
        <taxon>Mycena</taxon>
    </lineage>
</organism>
<protein>
    <submittedName>
        <fullName evidence="3">Uncharacterized protein</fullName>
    </submittedName>
</protein>
<feature type="region of interest" description="Disordered" evidence="1">
    <location>
        <begin position="30"/>
        <end position="108"/>
    </location>
</feature>
<keyword evidence="2" id="KW-0732">Signal</keyword>
<dbReference type="EMBL" id="JARJCW010000023">
    <property type="protein sequence ID" value="KAJ7212619.1"/>
    <property type="molecule type" value="Genomic_DNA"/>
</dbReference>
<sequence length="213" mass="23787">MHLYHILVALLAVLPTSSLSCDSYDTLKHASPTPEMPGDVPFTPNRASRTPSPAPMLQPSSGPNPMFDPSPPKRKGGQPMSIKVKRRRVAQETENRERESWTEEQTAAERNRVLQEKLAAAAAEKAAKEAVAAEKADRERTARIQEALRALKDAGCKTTFQFFEEFFASTDPEISKRASRLVHDHGTELLDLLHAKQPALVKRWALRRFHLSA</sequence>
<dbReference type="AlphaFoldDB" id="A0AAD6VGV3"/>
<dbReference type="Proteomes" id="UP001219525">
    <property type="component" value="Unassembled WGS sequence"/>
</dbReference>
<evidence type="ECO:0000256" key="1">
    <source>
        <dbReference type="SAM" id="MobiDB-lite"/>
    </source>
</evidence>
<name>A0AAD6VGV3_9AGAR</name>
<proteinExistence type="predicted"/>
<feature type="signal peptide" evidence="2">
    <location>
        <begin position="1"/>
        <end position="18"/>
    </location>
</feature>
<evidence type="ECO:0000313" key="3">
    <source>
        <dbReference type="EMBL" id="KAJ7212619.1"/>
    </source>
</evidence>
<accession>A0AAD6VGV3</accession>
<reference evidence="3" key="1">
    <citation type="submission" date="2023-03" db="EMBL/GenBank/DDBJ databases">
        <title>Massive genome expansion in bonnet fungi (Mycena s.s.) driven by repeated elements and novel gene families across ecological guilds.</title>
        <authorList>
            <consortium name="Lawrence Berkeley National Laboratory"/>
            <person name="Harder C.B."/>
            <person name="Miyauchi S."/>
            <person name="Viragh M."/>
            <person name="Kuo A."/>
            <person name="Thoen E."/>
            <person name="Andreopoulos B."/>
            <person name="Lu D."/>
            <person name="Skrede I."/>
            <person name="Drula E."/>
            <person name="Henrissat B."/>
            <person name="Morin E."/>
            <person name="Kohler A."/>
            <person name="Barry K."/>
            <person name="LaButti K."/>
            <person name="Morin E."/>
            <person name="Salamov A."/>
            <person name="Lipzen A."/>
            <person name="Mereny Z."/>
            <person name="Hegedus B."/>
            <person name="Baldrian P."/>
            <person name="Stursova M."/>
            <person name="Weitz H."/>
            <person name="Taylor A."/>
            <person name="Grigoriev I.V."/>
            <person name="Nagy L.G."/>
            <person name="Martin F."/>
            <person name="Kauserud H."/>
        </authorList>
    </citation>
    <scope>NUCLEOTIDE SEQUENCE</scope>
    <source>
        <strain evidence="3">9144</strain>
    </source>
</reference>
<feature type="compositionally biased region" description="Basic and acidic residues" evidence="1">
    <location>
        <begin position="89"/>
        <end position="108"/>
    </location>
</feature>
<comment type="caution">
    <text evidence="3">The sequence shown here is derived from an EMBL/GenBank/DDBJ whole genome shotgun (WGS) entry which is preliminary data.</text>
</comment>
<gene>
    <name evidence="3" type="ORF">GGX14DRAFT_564369</name>
</gene>
<keyword evidence="4" id="KW-1185">Reference proteome</keyword>
<evidence type="ECO:0000256" key="2">
    <source>
        <dbReference type="SAM" id="SignalP"/>
    </source>
</evidence>
<feature type="chain" id="PRO_5042055557" evidence="2">
    <location>
        <begin position="19"/>
        <end position="213"/>
    </location>
</feature>